<dbReference type="RefSeq" id="WP_175527161.1">
    <property type="nucleotide sequence ID" value="NZ_FOND01000005.1"/>
</dbReference>
<dbReference type="Proteomes" id="UP000198589">
    <property type="component" value="Unassembled WGS sequence"/>
</dbReference>
<keyword evidence="2" id="KW-0472">Membrane</keyword>
<keyword evidence="2" id="KW-0812">Transmembrane</keyword>
<feature type="transmembrane region" description="Helical" evidence="2">
    <location>
        <begin position="47"/>
        <end position="68"/>
    </location>
</feature>
<feature type="compositionally biased region" description="Basic and acidic residues" evidence="1">
    <location>
        <begin position="164"/>
        <end position="175"/>
    </location>
</feature>
<gene>
    <name evidence="3" type="ORF">SAMN05216574_105103</name>
</gene>
<dbReference type="STRING" id="1798228.SAMN05216574_105103"/>
<dbReference type="EMBL" id="FOND01000005">
    <property type="protein sequence ID" value="SFE68786.1"/>
    <property type="molecule type" value="Genomic_DNA"/>
</dbReference>
<reference evidence="4" key="1">
    <citation type="submission" date="2016-10" db="EMBL/GenBank/DDBJ databases">
        <authorList>
            <person name="Varghese N."/>
            <person name="Submissions S."/>
        </authorList>
    </citation>
    <scope>NUCLEOTIDE SEQUENCE [LARGE SCALE GENOMIC DNA]</scope>
    <source>
        <strain evidence="4">DSM 46838</strain>
    </source>
</reference>
<organism evidence="3 4">
    <name type="scientific">Blastococcus tunisiensis</name>
    <dbReference type="NCBI Taxonomy" id="1798228"/>
    <lineage>
        <taxon>Bacteria</taxon>
        <taxon>Bacillati</taxon>
        <taxon>Actinomycetota</taxon>
        <taxon>Actinomycetes</taxon>
        <taxon>Geodermatophilales</taxon>
        <taxon>Geodermatophilaceae</taxon>
        <taxon>Blastococcus</taxon>
    </lineage>
</organism>
<accession>A0A1I2CKE6</accession>
<feature type="transmembrane region" description="Helical" evidence="2">
    <location>
        <begin position="19"/>
        <end position="41"/>
    </location>
</feature>
<feature type="transmembrane region" description="Helical" evidence="2">
    <location>
        <begin position="80"/>
        <end position="100"/>
    </location>
</feature>
<feature type="region of interest" description="Disordered" evidence="1">
    <location>
        <begin position="143"/>
        <end position="175"/>
    </location>
</feature>
<name>A0A1I2CKE6_9ACTN</name>
<evidence type="ECO:0000256" key="1">
    <source>
        <dbReference type="SAM" id="MobiDB-lite"/>
    </source>
</evidence>
<dbReference type="AlphaFoldDB" id="A0A1I2CKE6"/>
<evidence type="ECO:0000313" key="4">
    <source>
        <dbReference type="Proteomes" id="UP000198589"/>
    </source>
</evidence>
<keyword evidence="4" id="KW-1185">Reference proteome</keyword>
<proteinExistence type="predicted"/>
<protein>
    <submittedName>
        <fullName evidence="3">ATP synthase protein I</fullName>
    </submittedName>
</protein>
<evidence type="ECO:0000256" key="2">
    <source>
        <dbReference type="SAM" id="Phobius"/>
    </source>
</evidence>
<keyword evidence="2" id="KW-1133">Transmembrane helix</keyword>
<feature type="transmembrane region" description="Helical" evidence="2">
    <location>
        <begin position="112"/>
        <end position="132"/>
    </location>
</feature>
<evidence type="ECO:0000313" key="3">
    <source>
        <dbReference type="EMBL" id="SFE68786.1"/>
    </source>
</evidence>
<sequence>MSAVQPGAPRPSAPWDISFLRPGVLVTAAAAAVAAPVAGVLGGWGSAAGVLAGAVTVAGFFCVSAVVIARAGRIDDALSLPAALGTFLVKALVLFGVLGAVPEDGWLDRLTLAWTVIAATLLWGAVQARWVWTRQMYYVPPPAPPATAEDGATPEPPEGASESPRPDPEKPASHG</sequence>